<reference evidence="3" key="1">
    <citation type="submission" date="2019-10" db="EMBL/GenBank/DDBJ databases">
        <authorList>
            <person name="Nor Muhammad N."/>
        </authorList>
    </citation>
    <scope>NUCLEOTIDE SEQUENCE</scope>
</reference>
<feature type="chain" id="PRO_5023891660" evidence="2">
    <location>
        <begin position="23"/>
        <end position="474"/>
    </location>
</feature>
<feature type="region of interest" description="Disordered" evidence="1">
    <location>
        <begin position="134"/>
        <end position="237"/>
    </location>
</feature>
<feature type="compositionally biased region" description="Low complexity" evidence="1">
    <location>
        <begin position="169"/>
        <end position="185"/>
    </location>
</feature>
<organism evidence="3">
    <name type="scientific">Ganoderma boninense</name>
    <dbReference type="NCBI Taxonomy" id="34458"/>
    <lineage>
        <taxon>Eukaryota</taxon>
        <taxon>Fungi</taxon>
        <taxon>Dikarya</taxon>
        <taxon>Basidiomycota</taxon>
        <taxon>Agaricomycotina</taxon>
        <taxon>Agaricomycetes</taxon>
        <taxon>Polyporales</taxon>
        <taxon>Polyporaceae</taxon>
        <taxon>Ganoderma</taxon>
    </lineage>
</organism>
<evidence type="ECO:0000256" key="1">
    <source>
        <dbReference type="SAM" id="MobiDB-lite"/>
    </source>
</evidence>
<feature type="signal peptide" evidence="2">
    <location>
        <begin position="1"/>
        <end position="22"/>
    </location>
</feature>
<evidence type="ECO:0000256" key="2">
    <source>
        <dbReference type="SAM" id="SignalP"/>
    </source>
</evidence>
<feature type="compositionally biased region" description="Basic and acidic residues" evidence="1">
    <location>
        <begin position="427"/>
        <end position="444"/>
    </location>
</feature>
<gene>
    <name evidence="3" type="primary">G4NAJ0</name>
</gene>
<sequence>MVLGLTLSTMPFLSSVSLPLDARPPYDGPHDCLSALDASLNTILVPQQPETSLGDLAIEDEMPLSGHLPPSSLPASQISDFSLNASYADMASTDTEEFGSYKVTGTLGHSDTEEDTMATEAPVVTDMLTCDSYVSTTTSEGPRLPPLDSSVDQDITSELPASSPPSSSPPGLFSSPTRSVSGSPPSSSPVGPPCDVEDTLPTPRTKNVDHSSPRSSSQASPPNPTRPTQASQARQHKKLVAPFRSPVIKGPLVHGGLHAVYASGRAVAPGMASTSKRPAEDNAMETIPAAESDPHVPNKDRTARAAKQFKPPMQVANGIASSDSNPASLRVGAVPTIQTLQGQVQMLKQAIKIKNSGGSNEDEALEQLVEKWTAVGREVAWALWDHVKDMDPGTAAPPQNGGWRVDDDDEVAEPKRGFDPSWGYEDEPVRKKARMDEDVEREEPHHTIGIMLRRLGIDPDTLGWNEDEGDFVDL</sequence>
<keyword evidence="2" id="KW-0732">Signal</keyword>
<dbReference type="Gene3D" id="6.10.140.1020">
    <property type="match status" value="1"/>
</dbReference>
<accession>A0A5K1K040</accession>
<dbReference type="EMBL" id="LR726251">
    <property type="protein sequence ID" value="VWO97306.1"/>
    <property type="molecule type" value="Genomic_DNA"/>
</dbReference>
<name>A0A5K1K040_9APHY</name>
<evidence type="ECO:0000313" key="3">
    <source>
        <dbReference type="EMBL" id="VWO97306.1"/>
    </source>
</evidence>
<dbReference type="AlphaFoldDB" id="A0A5K1K040"/>
<protein>
    <submittedName>
        <fullName evidence="3">Nucleoside-diphosphate-sugar epimerase</fullName>
    </submittedName>
</protein>
<proteinExistence type="predicted"/>
<feature type="region of interest" description="Disordered" evidence="1">
    <location>
        <begin position="390"/>
        <end position="444"/>
    </location>
</feature>